<accession>A0AAX4P365</accession>
<dbReference type="Proteomes" id="UP001472866">
    <property type="component" value="Chromosome 03"/>
</dbReference>
<dbReference type="InterPro" id="IPR008978">
    <property type="entry name" value="HSP20-like_chaperone"/>
</dbReference>
<gene>
    <name evidence="2" type="ORF">HKI87_03g20250</name>
</gene>
<dbReference type="PANTHER" id="PTHR38663">
    <property type="match status" value="1"/>
</dbReference>
<evidence type="ECO:0000313" key="3">
    <source>
        <dbReference type="Proteomes" id="UP001472866"/>
    </source>
</evidence>
<dbReference type="Gene3D" id="3.50.50.60">
    <property type="entry name" value="FAD/NAD(P)-binding domain"/>
    <property type="match status" value="1"/>
</dbReference>
<evidence type="ECO:0000313" key="2">
    <source>
        <dbReference type="EMBL" id="WZN60491.1"/>
    </source>
</evidence>
<keyword evidence="3" id="KW-1185">Reference proteome</keyword>
<proteinExistence type="predicted"/>
<dbReference type="Pfam" id="PF04969">
    <property type="entry name" value="CS"/>
    <property type="match status" value="1"/>
</dbReference>
<sequence>MTGEEGGKEEEMVAESVPLVIVGAGEAALHVLERLPDRLLKKTVVLAGAEGQGRRGGPCFLARSSDKLARLRMEAQVARKTTRMACSSQDSTKLEKWIASKRTDDAGAFAVEPLTRSVKNFVACPTLEAVRKFLESRAKRFMKKGLRLIAGRPTSLEVVNPTAVEGEGGGAHPEGHAQLVRMKVSDGSVFLARQVVLADAGTCLGEVTVPAFVGQITPSSGEEENQDWLGAIAYAEIDLDLSEESLDCSGKAICIVGGGMTSVHLASHAIKTLGAERVYLVTQGRAHQRVEPFDVDAGWLGRRHMKEFCELSTPREKMRQYRRNVDRGTLSPDAKNELDNLLQEPTFALFTETSVSSAAWREKRWSIDLEGSQGRDAISCDYIWVACGTSFDAMSDPVIQDLENCSSANFCGPYPLLCSDSLSWPGVPNVMCMGATAALALGPTAQYSVGFRAAADKIAKALLDPVKFLSITKKTEKIFAPEDLLYDEGSPGEWDVGPKPTLQLPEIQKRLSATKKEKLGIENYTWSDDDFEIDIYIKLNDTIAKKDVVVALREQSLEVLVETQKKCYYLHIDKLYKPIQLKKSSHRIYEKKGKVVVHLVKRDNHEWMFLKG</sequence>
<dbReference type="PANTHER" id="PTHR38663:SF1">
    <property type="entry name" value="L-ORNITHINE N(5)-MONOOXYGENASE"/>
    <property type="match status" value="1"/>
</dbReference>
<protein>
    <submittedName>
        <fullName evidence="2">CS domain-containing protein</fullName>
    </submittedName>
</protein>
<dbReference type="InterPro" id="IPR036188">
    <property type="entry name" value="FAD/NAD-bd_sf"/>
</dbReference>
<evidence type="ECO:0000259" key="1">
    <source>
        <dbReference type="PROSITE" id="PS51203"/>
    </source>
</evidence>
<dbReference type="PROSITE" id="PS51203">
    <property type="entry name" value="CS"/>
    <property type="match status" value="1"/>
</dbReference>
<dbReference type="SUPFAM" id="SSF49764">
    <property type="entry name" value="HSP20-like chaperones"/>
    <property type="match status" value="1"/>
</dbReference>
<name>A0AAX4P365_9CHLO</name>
<dbReference type="SUPFAM" id="SSF51905">
    <property type="entry name" value="FAD/NAD(P)-binding domain"/>
    <property type="match status" value="2"/>
</dbReference>
<dbReference type="Gene3D" id="2.60.40.790">
    <property type="match status" value="1"/>
</dbReference>
<organism evidence="2 3">
    <name type="scientific">Chloropicon roscoffensis</name>
    <dbReference type="NCBI Taxonomy" id="1461544"/>
    <lineage>
        <taxon>Eukaryota</taxon>
        <taxon>Viridiplantae</taxon>
        <taxon>Chlorophyta</taxon>
        <taxon>Chloropicophyceae</taxon>
        <taxon>Chloropicales</taxon>
        <taxon>Chloropicaceae</taxon>
        <taxon>Chloropicon</taxon>
    </lineage>
</organism>
<reference evidence="2 3" key="1">
    <citation type="submission" date="2024-03" db="EMBL/GenBank/DDBJ databases">
        <title>Complete genome sequence of the green alga Chloropicon roscoffensis RCC1871.</title>
        <authorList>
            <person name="Lemieux C."/>
            <person name="Pombert J.-F."/>
            <person name="Otis C."/>
            <person name="Turmel M."/>
        </authorList>
    </citation>
    <scope>NUCLEOTIDE SEQUENCE [LARGE SCALE GENOMIC DNA]</scope>
    <source>
        <strain evidence="2 3">RCC1871</strain>
    </source>
</reference>
<dbReference type="InterPro" id="IPR007052">
    <property type="entry name" value="CS_dom"/>
</dbReference>
<dbReference type="EMBL" id="CP151503">
    <property type="protein sequence ID" value="WZN60491.1"/>
    <property type="molecule type" value="Genomic_DNA"/>
</dbReference>
<dbReference type="AlphaFoldDB" id="A0AAX4P365"/>
<feature type="domain" description="CS" evidence="1">
    <location>
        <begin position="519"/>
        <end position="611"/>
    </location>
</feature>